<feature type="domain" description="SRCR" evidence="2">
    <location>
        <begin position="72"/>
        <end position="125"/>
    </location>
</feature>
<sequence>MMNPSNPIMAPLVGKFDTSMILAGNLLECEEKCSFGEWASFIHFAVTENGQLCFGNTSSCDCASLLCIGDTIRLRGPTGRYGTLQIPYSTPKPNALLSHQYDWLEFCRDNFLESGLDVVCRQLNFAPHKTYAILQVSRCDDWGSHH</sequence>
<gene>
    <name evidence="3" type="primary">RvY_01824</name>
    <name evidence="3" type="synonym">RvY_01824.1</name>
    <name evidence="3" type="ORF">RvY_01824-1</name>
</gene>
<name>A0A1D1USC1_RAMVA</name>
<reference evidence="3 4" key="1">
    <citation type="journal article" date="2016" name="Nat. Commun.">
        <title>Extremotolerant tardigrade genome and improved radiotolerance of human cultured cells by tardigrade-unique protein.</title>
        <authorList>
            <person name="Hashimoto T."/>
            <person name="Horikawa D.D."/>
            <person name="Saito Y."/>
            <person name="Kuwahara H."/>
            <person name="Kozuka-Hata H."/>
            <person name="Shin-I T."/>
            <person name="Minakuchi Y."/>
            <person name="Ohishi K."/>
            <person name="Motoyama A."/>
            <person name="Aizu T."/>
            <person name="Enomoto A."/>
            <person name="Kondo K."/>
            <person name="Tanaka S."/>
            <person name="Hara Y."/>
            <person name="Koshikawa S."/>
            <person name="Sagara H."/>
            <person name="Miura T."/>
            <person name="Yokobori S."/>
            <person name="Miyagawa K."/>
            <person name="Suzuki Y."/>
            <person name="Kubo T."/>
            <person name="Oyama M."/>
            <person name="Kohara Y."/>
            <person name="Fujiyama A."/>
            <person name="Arakawa K."/>
            <person name="Katayama T."/>
            <person name="Toyoda A."/>
            <person name="Kunieda T."/>
        </authorList>
    </citation>
    <scope>NUCLEOTIDE SEQUENCE [LARGE SCALE GENOMIC DNA]</scope>
    <source>
        <strain evidence="3 4">YOKOZUNA-1</strain>
    </source>
</reference>
<dbReference type="Proteomes" id="UP000186922">
    <property type="component" value="Unassembled WGS sequence"/>
</dbReference>
<comment type="caution">
    <text evidence="3">The sequence shown here is derived from an EMBL/GenBank/DDBJ whole genome shotgun (WGS) entry which is preliminary data.</text>
</comment>
<dbReference type="EMBL" id="BDGG01000001">
    <property type="protein sequence ID" value="GAU89253.1"/>
    <property type="molecule type" value="Genomic_DNA"/>
</dbReference>
<organism evidence="3 4">
    <name type="scientific">Ramazzottius varieornatus</name>
    <name type="common">Water bear</name>
    <name type="synonym">Tardigrade</name>
    <dbReference type="NCBI Taxonomy" id="947166"/>
    <lineage>
        <taxon>Eukaryota</taxon>
        <taxon>Metazoa</taxon>
        <taxon>Ecdysozoa</taxon>
        <taxon>Tardigrada</taxon>
        <taxon>Eutardigrada</taxon>
        <taxon>Parachela</taxon>
        <taxon>Hypsibioidea</taxon>
        <taxon>Ramazzottiidae</taxon>
        <taxon>Ramazzottius</taxon>
    </lineage>
</organism>
<dbReference type="PROSITE" id="PS50287">
    <property type="entry name" value="SRCR_2"/>
    <property type="match status" value="1"/>
</dbReference>
<keyword evidence="4" id="KW-1185">Reference proteome</keyword>
<dbReference type="InterPro" id="IPR001190">
    <property type="entry name" value="SRCR"/>
</dbReference>
<protein>
    <recommendedName>
        <fullName evidence="2">SRCR domain-containing protein</fullName>
    </recommendedName>
</protein>
<evidence type="ECO:0000256" key="1">
    <source>
        <dbReference type="PROSITE-ProRule" id="PRU00196"/>
    </source>
</evidence>
<comment type="caution">
    <text evidence="1">Lacks conserved residue(s) required for the propagation of feature annotation.</text>
</comment>
<evidence type="ECO:0000313" key="4">
    <source>
        <dbReference type="Proteomes" id="UP000186922"/>
    </source>
</evidence>
<proteinExistence type="predicted"/>
<dbReference type="AlphaFoldDB" id="A0A1D1USC1"/>
<accession>A0A1D1USC1</accession>
<evidence type="ECO:0000313" key="3">
    <source>
        <dbReference type="EMBL" id="GAU89253.1"/>
    </source>
</evidence>
<evidence type="ECO:0000259" key="2">
    <source>
        <dbReference type="PROSITE" id="PS50287"/>
    </source>
</evidence>
<dbReference type="GO" id="GO:0016020">
    <property type="term" value="C:membrane"/>
    <property type="evidence" value="ECO:0007669"/>
    <property type="project" value="InterPro"/>
</dbReference>